<dbReference type="HOGENOM" id="CLU_090809_0_0_1"/>
<feature type="region of interest" description="Disordered" evidence="1">
    <location>
        <begin position="1"/>
        <end position="20"/>
    </location>
</feature>
<reference evidence="2" key="2">
    <citation type="submission" date="2018-05" db="EMBL/GenBank/DDBJ databases">
        <title>OgluRS3 (Oryza glumaepatula Reference Sequence Version 3).</title>
        <authorList>
            <person name="Zhang J."/>
            <person name="Kudrna D."/>
            <person name="Lee S."/>
            <person name="Talag J."/>
            <person name="Welchert J."/>
            <person name="Wing R.A."/>
        </authorList>
    </citation>
    <scope>NUCLEOTIDE SEQUENCE [LARGE SCALE GENOMIC DNA]</scope>
</reference>
<proteinExistence type="predicted"/>
<evidence type="ECO:0000313" key="2">
    <source>
        <dbReference type="EnsemblPlants" id="OGLUM05G11980.1"/>
    </source>
</evidence>
<dbReference type="Proteomes" id="UP000026961">
    <property type="component" value="Chromosome 5"/>
</dbReference>
<sequence length="135" mass="16326">MCHNYAYSPEKAKPVPKERRERRRSQWRSRLLFVTFVEWIDKEMNEFHTSLIRHWREWKEEPKKRQCECAAIQKAERERELAIENWEKEEGDVDWVRKVAREQRAKEAGTEVARKGEYPRAPNSAMEVLTQNSIP</sequence>
<protein>
    <submittedName>
        <fullName evidence="2">Uncharacterized protein</fullName>
    </submittedName>
</protein>
<dbReference type="AlphaFoldDB" id="A0A0D9ZXA6"/>
<evidence type="ECO:0000313" key="3">
    <source>
        <dbReference type="Proteomes" id="UP000026961"/>
    </source>
</evidence>
<accession>A0A0D9ZXA6</accession>
<dbReference type="Gramene" id="OGLUM05G11980.1">
    <property type="protein sequence ID" value="OGLUM05G11980.1"/>
    <property type="gene ID" value="OGLUM05G11980"/>
</dbReference>
<keyword evidence="3" id="KW-1185">Reference proteome</keyword>
<reference evidence="2" key="1">
    <citation type="submission" date="2015-04" db="UniProtKB">
        <authorList>
            <consortium name="EnsemblPlants"/>
        </authorList>
    </citation>
    <scope>IDENTIFICATION</scope>
</reference>
<organism evidence="2">
    <name type="scientific">Oryza glumipatula</name>
    <dbReference type="NCBI Taxonomy" id="40148"/>
    <lineage>
        <taxon>Eukaryota</taxon>
        <taxon>Viridiplantae</taxon>
        <taxon>Streptophyta</taxon>
        <taxon>Embryophyta</taxon>
        <taxon>Tracheophyta</taxon>
        <taxon>Spermatophyta</taxon>
        <taxon>Magnoliopsida</taxon>
        <taxon>Liliopsida</taxon>
        <taxon>Poales</taxon>
        <taxon>Poaceae</taxon>
        <taxon>BOP clade</taxon>
        <taxon>Oryzoideae</taxon>
        <taxon>Oryzeae</taxon>
        <taxon>Oryzinae</taxon>
        <taxon>Oryza</taxon>
    </lineage>
</organism>
<feature type="compositionally biased region" description="Basic and acidic residues" evidence="1">
    <location>
        <begin position="10"/>
        <end position="19"/>
    </location>
</feature>
<evidence type="ECO:0000256" key="1">
    <source>
        <dbReference type="SAM" id="MobiDB-lite"/>
    </source>
</evidence>
<name>A0A0D9ZXA6_9ORYZ</name>
<dbReference type="EnsemblPlants" id="OGLUM05G11980.1">
    <property type="protein sequence ID" value="OGLUM05G11980.1"/>
    <property type="gene ID" value="OGLUM05G11980"/>
</dbReference>